<organism evidence="5 6">
    <name type="scientific">Hondaea fermentalgiana</name>
    <dbReference type="NCBI Taxonomy" id="2315210"/>
    <lineage>
        <taxon>Eukaryota</taxon>
        <taxon>Sar</taxon>
        <taxon>Stramenopiles</taxon>
        <taxon>Bigyra</taxon>
        <taxon>Labyrinthulomycetes</taxon>
        <taxon>Thraustochytrida</taxon>
        <taxon>Thraustochytriidae</taxon>
        <taxon>Hondaea</taxon>
    </lineage>
</organism>
<evidence type="ECO:0000313" key="5">
    <source>
        <dbReference type="EMBL" id="GBG24571.1"/>
    </source>
</evidence>
<dbReference type="InterPro" id="IPR024079">
    <property type="entry name" value="MetalloPept_cat_dom_sf"/>
</dbReference>
<feature type="region of interest" description="Disordered" evidence="2">
    <location>
        <begin position="184"/>
        <end position="222"/>
    </location>
</feature>
<evidence type="ECO:0000256" key="2">
    <source>
        <dbReference type="SAM" id="MobiDB-lite"/>
    </source>
</evidence>
<feature type="compositionally biased region" description="Acidic residues" evidence="2">
    <location>
        <begin position="206"/>
        <end position="215"/>
    </location>
</feature>
<keyword evidence="3" id="KW-0732">Signal</keyword>
<dbReference type="InterPro" id="IPR001590">
    <property type="entry name" value="Peptidase_M12B"/>
</dbReference>
<feature type="signal peptide" evidence="3">
    <location>
        <begin position="1"/>
        <end position="20"/>
    </location>
</feature>
<dbReference type="EMBL" id="BEYU01000006">
    <property type="protein sequence ID" value="GBG24571.1"/>
    <property type="molecule type" value="Genomic_DNA"/>
</dbReference>
<dbReference type="Proteomes" id="UP000241890">
    <property type="component" value="Unassembled WGS sequence"/>
</dbReference>
<name>A0A2R5G936_9STRA</name>
<sequence>MRSTTAALVLAASLAASILGQSPVSALESSKQAIHLHHDENEEDRLFHPVEHFSVRRLDEDRIQIDVRAGEHVYVSHELSRVRHLYAKNGKLRIGSPDGQHIVKTRESRHAKFIFEGEHEFGWFTCSYRPEDNRAHLYVRNGTKSFEVTHRERFLKDIHSRDLATLPESEFWLEVSGAGDSLLHPDVDVNANTAESPRHLRRSAASDDDEEEDTDCSQRTAPDDVILKSQDLEDLTILPGDETKKINRLVKAGYESRNATRTKKSALVKTADLTTNEISPAGRRLADAYAFTPNCYTNDDRVHQVSVNAIADAAFYSIYGSEDDVQEAIETAVAKASQVYTIQMNIKLVIQDTWIATDGSIPSSWPDFASNKEGSGCPYDLSTQLDDLTTWVRKLDDDEEQAAHFHLFTGCSASSSGVAYVGTLCNLNYNTGVTKKTSRTWKTFAHELGHGFAATHSFENGMYNTGGIMDYGNGQILGTSLYRFRLARRDQMCGEFETARSSSCAFINVYDDESGCGNGVIADGEECECADGSTNCNGCKNCKLTDDTVECSTSKFYMVAAGSPYTTGGYSDKECCVKNKLLTADTACSDGYCGGGGLCTNPCESDSLSPCGYKNGGCRVQCTDGNTCSYNWRVNNAYVGYADYGTPCTTDDGAEGICGDGTGVCKYSGPPTPKPTKSPTAFPTNYPTYATTNYPTKSPTKSPTPFPTASSTVLKGISFPSSKCAKKNKKCKITEAGLARFGKDDVYAFYAFEDISDTTKFKCDEDTFGFDPNPDENKKFCWFTPMTFNFNQLAKDGKSGTVKDAGIVRYGANDKYVFKVYDSKTKIKCEADEFGADPAPNSNAKKCFVSYF</sequence>
<dbReference type="PROSITE" id="PS50215">
    <property type="entry name" value="ADAM_MEPRO"/>
    <property type="match status" value="1"/>
</dbReference>
<proteinExistence type="predicted"/>
<feature type="active site" evidence="1">
    <location>
        <position position="447"/>
    </location>
</feature>
<dbReference type="AlphaFoldDB" id="A0A2R5G936"/>
<dbReference type="Pfam" id="PF13688">
    <property type="entry name" value="Reprolysin_5"/>
    <property type="match status" value="1"/>
</dbReference>
<reference evidence="5 6" key="1">
    <citation type="submission" date="2017-12" db="EMBL/GenBank/DDBJ databases">
        <title>Sequencing, de novo assembly and annotation of complete genome of a new Thraustochytrid species, strain FCC1311.</title>
        <authorList>
            <person name="Sedici K."/>
            <person name="Godart F."/>
            <person name="Aiese Cigliano R."/>
            <person name="Sanseverino W."/>
            <person name="Barakat M."/>
            <person name="Ortet P."/>
            <person name="Marechal E."/>
            <person name="Cagnac O."/>
            <person name="Amato A."/>
        </authorList>
    </citation>
    <scope>NUCLEOTIDE SEQUENCE [LARGE SCALE GENOMIC DNA]</scope>
</reference>
<keyword evidence="1" id="KW-0862">Zinc</keyword>
<evidence type="ECO:0000259" key="4">
    <source>
        <dbReference type="PROSITE" id="PS50215"/>
    </source>
</evidence>
<feature type="binding site" evidence="1">
    <location>
        <position position="446"/>
    </location>
    <ligand>
        <name>Zn(2+)</name>
        <dbReference type="ChEBI" id="CHEBI:29105"/>
        <note>catalytic</note>
    </ligand>
</feature>
<accession>A0A2R5G936</accession>
<dbReference type="GO" id="GO:0004222">
    <property type="term" value="F:metalloendopeptidase activity"/>
    <property type="evidence" value="ECO:0007669"/>
    <property type="project" value="InterPro"/>
</dbReference>
<dbReference type="Gene3D" id="3.40.390.10">
    <property type="entry name" value="Collagenase (Catalytic Domain)"/>
    <property type="match status" value="1"/>
</dbReference>
<dbReference type="InParanoid" id="A0A2R5G936"/>
<feature type="chain" id="PRO_5015324453" evidence="3">
    <location>
        <begin position="21"/>
        <end position="852"/>
    </location>
</feature>
<gene>
    <name evidence="5" type="ORF">FCC1311_007902</name>
</gene>
<dbReference type="GO" id="GO:0007229">
    <property type="term" value="P:integrin-mediated signaling pathway"/>
    <property type="evidence" value="ECO:0007669"/>
    <property type="project" value="UniProtKB-KW"/>
</dbReference>
<keyword evidence="1" id="KW-0479">Metal-binding</keyword>
<keyword evidence="5" id="KW-0401">Integrin</keyword>
<dbReference type="SUPFAM" id="SSF55486">
    <property type="entry name" value="Metalloproteases ('zincins'), catalytic domain"/>
    <property type="match status" value="1"/>
</dbReference>
<dbReference type="GO" id="GO:0006508">
    <property type="term" value="P:proteolysis"/>
    <property type="evidence" value="ECO:0007669"/>
    <property type="project" value="InterPro"/>
</dbReference>
<evidence type="ECO:0000313" key="6">
    <source>
        <dbReference type="Proteomes" id="UP000241890"/>
    </source>
</evidence>
<feature type="domain" description="Peptidase M12B" evidence="4">
    <location>
        <begin position="303"/>
        <end position="457"/>
    </location>
</feature>
<evidence type="ECO:0000256" key="1">
    <source>
        <dbReference type="PROSITE-ProRule" id="PRU00276"/>
    </source>
</evidence>
<comment type="caution">
    <text evidence="1">Lacks conserved residue(s) required for the propagation of feature annotation.</text>
</comment>
<protein>
    <submittedName>
        <fullName evidence="5">Disintegrin and metalloproteinase domain-containing protein B</fullName>
    </submittedName>
</protein>
<feature type="binding site" evidence="1">
    <location>
        <position position="456"/>
    </location>
    <ligand>
        <name>Zn(2+)</name>
        <dbReference type="ChEBI" id="CHEBI:29105"/>
        <note>catalytic</note>
    </ligand>
</feature>
<keyword evidence="6" id="KW-1185">Reference proteome</keyword>
<feature type="binding site" evidence="1">
    <location>
        <position position="450"/>
    </location>
    <ligand>
        <name>Zn(2+)</name>
        <dbReference type="ChEBI" id="CHEBI:29105"/>
        <note>catalytic</note>
    </ligand>
</feature>
<dbReference type="OrthoDB" id="2149267at2759"/>
<dbReference type="GO" id="GO:0046872">
    <property type="term" value="F:metal ion binding"/>
    <property type="evidence" value="ECO:0007669"/>
    <property type="project" value="UniProtKB-KW"/>
</dbReference>
<evidence type="ECO:0000256" key="3">
    <source>
        <dbReference type="SAM" id="SignalP"/>
    </source>
</evidence>
<comment type="caution">
    <text evidence="5">The sequence shown here is derived from an EMBL/GenBank/DDBJ whole genome shotgun (WGS) entry which is preliminary data.</text>
</comment>